<protein>
    <submittedName>
        <fullName evidence="5">Diguanylate cyclase/phosphodiesterase (GGDEF &amp; EAL domains) with PAS/PAC sensor(S)</fullName>
    </submittedName>
</protein>
<sequence>MDNFYTFFRAFRFGVRQRVALTLLIGLLISLTVNSWLSIQEQARYTNEEINRNGLLVSKIISSSIANSVVGYDYHGIQLFIDEVTKSDIQYVKVSNAKGNTMAETEISNQQLSGLRFFNLDIDIDNNIVGHLTIGLNTDVIIATIEAQKESLLIREAGVIIFILLVELLALSILIIRPLSLISAALSQRTRIEGVLPSEIKLDSQDEFGDIARKFNALRAQLNNAHHALQGKIEVADKKLRQVNEKLLKNSQQLEETNRELVNQAVTDPLTGLFNRRKFQSLIKSSAESAEGENDNVSLLIADIDYFKKINDAHGHEVGDKALREFAIRLTEGIRKSDVICRIGGEEFAIFCYRAGSQDAYNIAEKLRQLVEKTTIRVGDIELKMTMSIGIATPGVGAALHCPDCLYRQADIALYSSKSTGRNRVTHFHEVDLDDVEDFNLEPDTDEQHHT</sequence>
<dbReference type="CDD" id="cd06225">
    <property type="entry name" value="HAMP"/>
    <property type="match status" value="1"/>
</dbReference>
<dbReference type="CDD" id="cd01949">
    <property type="entry name" value="GGDEF"/>
    <property type="match status" value="1"/>
</dbReference>
<evidence type="ECO:0000313" key="5">
    <source>
        <dbReference type="EMBL" id="VAW98488.1"/>
    </source>
</evidence>
<dbReference type="InterPro" id="IPR000160">
    <property type="entry name" value="GGDEF_dom"/>
</dbReference>
<keyword evidence="2" id="KW-0812">Transmembrane</keyword>
<dbReference type="AlphaFoldDB" id="A0A3B0ZY52"/>
<dbReference type="InterPro" id="IPR043128">
    <property type="entry name" value="Rev_trsase/Diguanyl_cyclase"/>
</dbReference>
<proteinExistence type="predicted"/>
<dbReference type="SMART" id="SM00267">
    <property type="entry name" value="GGDEF"/>
    <property type="match status" value="1"/>
</dbReference>
<dbReference type="GO" id="GO:0007165">
    <property type="term" value="P:signal transduction"/>
    <property type="evidence" value="ECO:0007669"/>
    <property type="project" value="InterPro"/>
</dbReference>
<dbReference type="EMBL" id="UOFR01000060">
    <property type="protein sequence ID" value="VAW98488.1"/>
    <property type="molecule type" value="Genomic_DNA"/>
</dbReference>
<dbReference type="Pfam" id="PF00672">
    <property type="entry name" value="HAMP"/>
    <property type="match status" value="1"/>
</dbReference>
<gene>
    <name evidence="5" type="ORF">MNBD_GAMMA21-2194</name>
</gene>
<dbReference type="PANTHER" id="PTHR45138:SF9">
    <property type="entry name" value="DIGUANYLATE CYCLASE DGCM-RELATED"/>
    <property type="match status" value="1"/>
</dbReference>
<feature type="transmembrane region" description="Helical" evidence="2">
    <location>
        <begin position="20"/>
        <end position="39"/>
    </location>
</feature>
<dbReference type="InterPro" id="IPR029787">
    <property type="entry name" value="Nucleotide_cyclase"/>
</dbReference>
<dbReference type="SUPFAM" id="SSF55073">
    <property type="entry name" value="Nucleotide cyclase"/>
    <property type="match status" value="1"/>
</dbReference>
<accession>A0A3B0ZY52</accession>
<dbReference type="Pfam" id="PF00990">
    <property type="entry name" value="GGDEF"/>
    <property type="match status" value="1"/>
</dbReference>
<organism evidence="5">
    <name type="scientific">hydrothermal vent metagenome</name>
    <dbReference type="NCBI Taxonomy" id="652676"/>
    <lineage>
        <taxon>unclassified sequences</taxon>
        <taxon>metagenomes</taxon>
        <taxon>ecological metagenomes</taxon>
    </lineage>
</organism>
<keyword evidence="2" id="KW-0472">Membrane</keyword>
<dbReference type="GO" id="GO:0005886">
    <property type="term" value="C:plasma membrane"/>
    <property type="evidence" value="ECO:0007669"/>
    <property type="project" value="TreeGrafter"/>
</dbReference>
<feature type="coiled-coil region" evidence="1">
    <location>
        <begin position="226"/>
        <end position="264"/>
    </location>
</feature>
<dbReference type="Gene3D" id="6.10.340.10">
    <property type="match status" value="1"/>
</dbReference>
<dbReference type="SMART" id="SM00304">
    <property type="entry name" value="HAMP"/>
    <property type="match status" value="1"/>
</dbReference>
<feature type="transmembrane region" description="Helical" evidence="2">
    <location>
        <begin position="157"/>
        <end position="176"/>
    </location>
</feature>
<dbReference type="Gene3D" id="3.30.70.270">
    <property type="match status" value="1"/>
</dbReference>
<evidence type="ECO:0000256" key="2">
    <source>
        <dbReference type="SAM" id="Phobius"/>
    </source>
</evidence>
<keyword evidence="2" id="KW-1133">Transmembrane helix</keyword>
<keyword evidence="1" id="KW-0175">Coiled coil</keyword>
<dbReference type="GO" id="GO:0043709">
    <property type="term" value="P:cell adhesion involved in single-species biofilm formation"/>
    <property type="evidence" value="ECO:0007669"/>
    <property type="project" value="TreeGrafter"/>
</dbReference>
<name>A0A3B0ZY52_9ZZZZ</name>
<reference evidence="5" key="1">
    <citation type="submission" date="2018-06" db="EMBL/GenBank/DDBJ databases">
        <authorList>
            <person name="Zhirakovskaya E."/>
        </authorList>
    </citation>
    <scope>NUCLEOTIDE SEQUENCE</scope>
</reference>
<dbReference type="GO" id="GO:0052621">
    <property type="term" value="F:diguanylate cyclase activity"/>
    <property type="evidence" value="ECO:0007669"/>
    <property type="project" value="TreeGrafter"/>
</dbReference>
<feature type="domain" description="GGDEF" evidence="4">
    <location>
        <begin position="295"/>
        <end position="430"/>
    </location>
</feature>
<dbReference type="PANTHER" id="PTHR45138">
    <property type="entry name" value="REGULATORY COMPONENTS OF SENSORY TRANSDUCTION SYSTEM"/>
    <property type="match status" value="1"/>
</dbReference>
<dbReference type="PROSITE" id="PS50887">
    <property type="entry name" value="GGDEF"/>
    <property type="match status" value="1"/>
</dbReference>
<dbReference type="InterPro" id="IPR050469">
    <property type="entry name" value="Diguanylate_Cyclase"/>
</dbReference>
<dbReference type="GO" id="GO:1902201">
    <property type="term" value="P:negative regulation of bacterial-type flagellum-dependent cell motility"/>
    <property type="evidence" value="ECO:0007669"/>
    <property type="project" value="TreeGrafter"/>
</dbReference>
<evidence type="ECO:0000259" key="3">
    <source>
        <dbReference type="PROSITE" id="PS50885"/>
    </source>
</evidence>
<feature type="domain" description="HAMP" evidence="3">
    <location>
        <begin position="173"/>
        <end position="227"/>
    </location>
</feature>
<dbReference type="InterPro" id="IPR003660">
    <property type="entry name" value="HAMP_dom"/>
</dbReference>
<evidence type="ECO:0000259" key="4">
    <source>
        <dbReference type="PROSITE" id="PS50887"/>
    </source>
</evidence>
<dbReference type="NCBIfam" id="TIGR00254">
    <property type="entry name" value="GGDEF"/>
    <property type="match status" value="1"/>
</dbReference>
<evidence type="ECO:0000256" key="1">
    <source>
        <dbReference type="SAM" id="Coils"/>
    </source>
</evidence>
<dbReference type="PROSITE" id="PS50885">
    <property type="entry name" value="HAMP"/>
    <property type="match status" value="1"/>
</dbReference>
<dbReference type="FunFam" id="3.30.70.270:FF:000001">
    <property type="entry name" value="Diguanylate cyclase domain protein"/>
    <property type="match status" value="1"/>
</dbReference>